<feature type="region of interest" description="Disordered" evidence="1">
    <location>
        <begin position="23"/>
        <end position="46"/>
    </location>
</feature>
<comment type="caution">
    <text evidence="2">The sequence shown here is derived from an EMBL/GenBank/DDBJ whole genome shotgun (WGS) entry which is preliminary data.</text>
</comment>
<organism evidence="2 3">
    <name type="scientific">Roseburia amylophila</name>
    <dbReference type="NCBI Taxonomy" id="2981794"/>
    <lineage>
        <taxon>Bacteria</taxon>
        <taxon>Bacillati</taxon>
        <taxon>Bacillota</taxon>
        <taxon>Clostridia</taxon>
        <taxon>Lachnospirales</taxon>
        <taxon>Lachnospiraceae</taxon>
        <taxon>Roseburia</taxon>
    </lineage>
</organism>
<name>A0AAW4WCU6_9FIRM</name>
<protein>
    <recommendedName>
        <fullName evidence="4">Dihydroxy-acid dehydratase</fullName>
    </recommendedName>
</protein>
<sequence>MGKLIIDGNEVYEIDEECMKKKEAEKKKWTAPEKGGQRYDRTKNVS</sequence>
<evidence type="ECO:0000313" key="3">
    <source>
        <dbReference type="Proteomes" id="UP001198893"/>
    </source>
</evidence>
<accession>A0AAW4WCU6</accession>
<evidence type="ECO:0000256" key="1">
    <source>
        <dbReference type="SAM" id="MobiDB-lite"/>
    </source>
</evidence>
<evidence type="ECO:0008006" key="4">
    <source>
        <dbReference type="Google" id="ProtNLM"/>
    </source>
</evidence>
<gene>
    <name evidence="2" type="ORF">LKD47_02345</name>
</gene>
<dbReference type="AlphaFoldDB" id="A0AAW4WCU6"/>
<dbReference type="EMBL" id="JAJEQW010000001">
    <property type="protein sequence ID" value="MCC2241144.1"/>
    <property type="molecule type" value="Genomic_DNA"/>
</dbReference>
<reference evidence="2" key="1">
    <citation type="submission" date="2021-10" db="EMBL/GenBank/DDBJ databases">
        <title>Anaerobic single-cell dispensing facilitates the cultivation of human gut bacteria.</title>
        <authorList>
            <person name="Afrizal A."/>
        </authorList>
    </citation>
    <scope>NUCLEOTIDE SEQUENCE</scope>
    <source>
        <strain evidence="2">CLA-AA-H204</strain>
    </source>
</reference>
<dbReference type="RefSeq" id="WP_227709553.1">
    <property type="nucleotide sequence ID" value="NZ_JAJEQW010000001.1"/>
</dbReference>
<proteinExistence type="predicted"/>
<evidence type="ECO:0000313" key="2">
    <source>
        <dbReference type="EMBL" id="MCC2241144.1"/>
    </source>
</evidence>
<dbReference type="Proteomes" id="UP001198893">
    <property type="component" value="Unassembled WGS sequence"/>
</dbReference>